<reference evidence="1" key="2">
    <citation type="journal article" date="2015" name="Data Brief">
        <title>Shoot transcriptome of the giant reed, Arundo donax.</title>
        <authorList>
            <person name="Barrero R.A."/>
            <person name="Guerrero F.D."/>
            <person name="Moolhuijzen P."/>
            <person name="Goolsby J.A."/>
            <person name="Tidwell J."/>
            <person name="Bellgard S.E."/>
            <person name="Bellgard M.I."/>
        </authorList>
    </citation>
    <scope>NUCLEOTIDE SEQUENCE</scope>
    <source>
        <tissue evidence="1">Shoot tissue taken approximately 20 cm above the soil surface</tissue>
    </source>
</reference>
<proteinExistence type="predicted"/>
<accession>A0A0A9H1X3</accession>
<sequence>MDAISVTCQGYVYPIIDQ</sequence>
<name>A0A0A9H1X3_ARUDO</name>
<reference evidence="1" key="1">
    <citation type="submission" date="2014-09" db="EMBL/GenBank/DDBJ databases">
        <authorList>
            <person name="Magalhaes I.L.F."/>
            <person name="Oliveira U."/>
            <person name="Santos F.R."/>
            <person name="Vidigal T.H.D.A."/>
            <person name="Brescovit A.D."/>
            <person name="Santos A.J."/>
        </authorList>
    </citation>
    <scope>NUCLEOTIDE SEQUENCE</scope>
    <source>
        <tissue evidence="1">Shoot tissue taken approximately 20 cm above the soil surface</tissue>
    </source>
</reference>
<organism evidence="1">
    <name type="scientific">Arundo donax</name>
    <name type="common">Giant reed</name>
    <name type="synonym">Donax arundinaceus</name>
    <dbReference type="NCBI Taxonomy" id="35708"/>
    <lineage>
        <taxon>Eukaryota</taxon>
        <taxon>Viridiplantae</taxon>
        <taxon>Streptophyta</taxon>
        <taxon>Embryophyta</taxon>
        <taxon>Tracheophyta</taxon>
        <taxon>Spermatophyta</taxon>
        <taxon>Magnoliopsida</taxon>
        <taxon>Liliopsida</taxon>
        <taxon>Poales</taxon>
        <taxon>Poaceae</taxon>
        <taxon>PACMAD clade</taxon>
        <taxon>Arundinoideae</taxon>
        <taxon>Arundineae</taxon>
        <taxon>Arundo</taxon>
    </lineage>
</organism>
<evidence type="ECO:0000313" key="1">
    <source>
        <dbReference type="EMBL" id="JAE31210.1"/>
    </source>
</evidence>
<dbReference type="AlphaFoldDB" id="A0A0A9H1X3"/>
<protein>
    <submittedName>
        <fullName evidence="1">Uncharacterized protein</fullName>
    </submittedName>
</protein>
<dbReference type="EMBL" id="GBRH01166686">
    <property type="protein sequence ID" value="JAE31210.1"/>
    <property type="molecule type" value="Transcribed_RNA"/>
</dbReference>